<proteinExistence type="predicted"/>
<dbReference type="SMART" id="SM00028">
    <property type="entry name" value="TPR"/>
    <property type="match status" value="2"/>
</dbReference>
<dbReference type="Pfam" id="PF19955">
    <property type="entry name" value="EAD1"/>
    <property type="match status" value="1"/>
</dbReference>
<dbReference type="RefSeq" id="WP_271805199.1">
    <property type="nucleotide sequence ID" value="NZ_JAQMTU010000043.1"/>
</dbReference>
<feature type="repeat" description="TPR" evidence="1">
    <location>
        <begin position="395"/>
        <end position="428"/>
    </location>
</feature>
<keyword evidence="2" id="KW-0812">Transmembrane</keyword>
<gene>
    <name evidence="4" type="ORF">PN492_07575</name>
</gene>
<dbReference type="SUPFAM" id="SSF81901">
    <property type="entry name" value="HCP-like"/>
    <property type="match status" value="1"/>
</dbReference>
<feature type="domain" description="Effector-associated" evidence="3">
    <location>
        <begin position="1"/>
        <end position="88"/>
    </location>
</feature>
<dbReference type="Gene3D" id="1.25.40.10">
    <property type="entry name" value="Tetratricopeptide repeat domain"/>
    <property type="match status" value="1"/>
</dbReference>
<accession>A0ABT5A396</accession>
<sequence length="512" mass="59412">MKLSGFEYQKLVESIVKAYPTKDDLAQIVMYSLEENIDAIVNSETTTQSIVFNLINWAETRGKLKNLLEIISQERPDNVELQNTIKNLLEKYSQDNKINSEHHQDNQKKNKFFSFIKLFLGILIIPIGIMSYQISQQPRLSCNDTELQKQDDSIKIVISNFDGSISPRLEKLYQKFDNQLTSKASKIIVCLTTNTKQKIKNNLEARELGKQLLPENDKQRDLALIIWLDESRLTGGIEFINDDMKDIPLSYDLDVENNRRNILDDEFYEKVYLFTSFGLSKIFHYKLNNSSQSQDILQDALYKTINCNGEKLNKIAKNNEIANLYFNLGLFYQDEKSPNIELALQYYECGLKIYNNANIHFQLASIYNEKGDKLKAKRIYTELTKSGNVSNGIKSLSFAEIGILFAKENKCSQAEQEFSKSINLDSNNGRELRAYTRFFNCQNFEGAIEDLEKLCPEPQIDKDECKEILRSYYRQLLQLEKSRQLHIVENIKKLRQSQPQRKQIINQIVGNL</sequence>
<keyword evidence="5" id="KW-1185">Reference proteome</keyword>
<keyword evidence="1" id="KW-0802">TPR repeat</keyword>
<keyword evidence="2" id="KW-0472">Membrane</keyword>
<evidence type="ECO:0000259" key="3">
    <source>
        <dbReference type="Pfam" id="PF19955"/>
    </source>
</evidence>
<feature type="transmembrane region" description="Helical" evidence="2">
    <location>
        <begin position="112"/>
        <end position="132"/>
    </location>
</feature>
<name>A0ABT5A396_9CYAN</name>
<organism evidence="4 5">
    <name type="scientific">Dolichospermum circinale CS-537/01</name>
    <dbReference type="NCBI Taxonomy" id="3021739"/>
    <lineage>
        <taxon>Bacteria</taxon>
        <taxon>Bacillati</taxon>
        <taxon>Cyanobacteriota</taxon>
        <taxon>Cyanophyceae</taxon>
        <taxon>Nostocales</taxon>
        <taxon>Aphanizomenonaceae</taxon>
        <taxon>Dolichospermum</taxon>
        <taxon>Dolichospermum circinale</taxon>
    </lineage>
</organism>
<reference evidence="4 5" key="1">
    <citation type="submission" date="2023-01" db="EMBL/GenBank/DDBJ databases">
        <title>Genomes from the Australian National Cyanobacteria Reference Collection.</title>
        <authorList>
            <person name="Willis A."/>
            <person name="Lee E.M.F."/>
        </authorList>
    </citation>
    <scope>NUCLEOTIDE SEQUENCE [LARGE SCALE GENOMIC DNA]</scope>
    <source>
        <strain evidence="4 5">CS-537/01</strain>
    </source>
</reference>
<dbReference type="EMBL" id="JAQMTU010000043">
    <property type="protein sequence ID" value="MDB9486407.1"/>
    <property type="molecule type" value="Genomic_DNA"/>
</dbReference>
<evidence type="ECO:0000256" key="2">
    <source>
        <dbReference type="SAM" id="Phobius"/>
    </source>
</evidence>
<dbReference type="InterPro" id="IPR045430">
    <property type="entry name" value="EAD1"/>
</dbReference>
<dbReference type="Proteomes" id="UP001212123">
    <property type="component" value="Unassembled WGS sequence"/>
</dbReference>
<evidence type="ECO:0000313" key="4">
    <source>
        <dbReference type="EMBL" id="MDB9486407.1"/>
    </source>
</evidence>
<keyword evidence="2" id="KW-1133">Transmembrane helix</keyword>
<evidence type="ECO:0000313" key="5">
    <source>
        <dbReference type="Proteomes" id="UP001212123"/>
    </source>
</evidence>
<dbReference type="InterPro" id="IPR019734">
    <property type="entry name" value="TPR_rpt"/>
</dbReference>
<evidence type="ECO:0000256" key="1">
    <source>
        <dbReference type="PROSITE-ProRule" id="PRU00339"/>
    </source>
</evidence>
<dbReference type="PROSITE" id="PS50005">
    <property type="entry name" value="TPR"/>
    <property type="match status" value="1"/>
</dbReference>
<comment type="caution">
    <text evidence="4">The sequence shown here is derived from an EMBL/GenBank/DDBJ whole genome shotgun (WGS) entry which is preliminary data.</text>
</comment>
<dbReference type="InterPro" id="IPR011990">
    <property type="entry name" value="TPR-like_helical_dom_sf"/>
</dbReference>
<protein>
    <submittedName>
        <fullName evidence="4">Effector-associated domain EAD1-containing protein</fullName>
    </submittedName>
</protein>